<keyword evidence="3" id="KW-1185">Reference proteome</keyword>
<evidence type="ECO:0000313" key="3">
    <source>
        <dbReference type="Proteomes" id="UP000194761"/>
    </source>
</evidence>
<dbReference type="AlphaFoldDB" id="A0A243QPY1"/>
<protein>
    <submittedName>
        <fullName evidence="2">Uncharacterized protein</fullName>
    </submittedName>
</protein>
<feature type="region of interest" description="Disordered" evidence="1">
    <location>
        <begin position="1"/>
        <end position="99"/>
    </location>
</feature>
<proteinExistence type="predicted"/>
<organism evidence="2 3">
    <name type="scientific">Streptosporangium minutum</name>
    <dbReference type="NCBI Taxonomy" id="569862"/>
    <lineage>
        <taxon>Bacteria</taxon>
        <taxon>Bacillati</taxon>
        <taxon>Actinomycetota</taxon>
        <taxon>Actinomycetes</taxon>
        <taxon>Streptosporangiales</taxon>
        <taxon>Streptosporangiaceae</taxon>
        <taxon>Streptosporangium</taxon>
    </lineage>
</organism>
<name>A0A243QPY1_9ACTN</name>
<comment type="caution">
    <text evidence="2">The sequence shown here is derived from an EMBL/GenBank/DDBJ whole genome shotgun (WGS) entry which is preliminary data.</text>
</comment>
<gene>
    <name evidence="2" type="ORF">CA984_40290</name>
</gene>
<evidence type="ECO:0000256" key="1">
    <source>
        <dbReference type="SAM" id="MobiDB-lite"/>
    </source>
</evidence>
<reference evidence="2 3" key="1">
    <citation type="submission" date="2017-05" db="EMBL/GenBank/DDBJ databases">
        <title>Biotechnological potential of actinobacteria isolated from South African environments.</title>
        <authorList>
            <person name="Le Roes-Hill M."/>
            <person name="Prins A."/>
            <person name="Durrell K.A."/>
        </authorList>
    </citation>
    <scope>NUCLEOTIDE SEQUENCE [LARGE SCALE GENOMIC DNA]</scope>
    <source>
        <strain evidence="2">M26</strain>
    </source>
</reference>
<feature type="compositionally biased region" description="Low complexity" evidence="1">
    <location>
        <begin position="14"/>
        <end position="24"/>
    </location>
</feature>
<sequence length="99" mass="10256">MNGRGAGEEQPTGTSRASATTARTPITLKAPRDRDHRHARIGVVARAPPDRRPGVSPGASLDLRPDVTSDTSLGLRPDVTPGASLDLRPGGASDTPLDL</sequence>
<accession>A0A243QPY1</accession>
<dbReference type="Proteomes" id="UP000194761">
    <property type="component" value="Unassembled WGS sequence"/>
</dbReference>
<dbReference type="EMBL" id="NGFP01000335">
    <property type="protein sequence ID" value="OUC84173.1"/>
    <property type="molecule type" value="Genomic_DNA"/>
</dbReference>
<evidence type="ECO:0000313" key="2">
    <source>
        <dbReference type="EMBL" id="OUC84173.1"/>
    </source>
</evidence>